<evidence type="ECO:0000313" key="3">
    <source>
        <dbReference type="EMBL" id="TXJ37700.1"/>
    </source>
</evidence>
<evidence type="ECO:0000256" key="2">
    <source>
        <dbReference type="SAM" id="SignalP"/>
    </source>
</evidence>
<dbReference type="AlphaFoldDB" id="A0A5C8ENF0"/>
<feature type="signal peptide" evidence="2">
    <location>
        <begin position="1"/>
        <end position="19"/>
    </location>
</feature>
<dbReference type="PROSITE" id="PS51257">
    <property type="entry name" value="PROKAR_LIPOPROTEIN"/>
    <property type="match status" value="1"/>
</dbReference>
<comment type="caution">
    <text evidence="3">The sequence shown here is derived from an EMBL/GenBank/DDBJ whole genome shotgun (WGS) entry which is preliminary data.</text>
</comment>
<evidence type="ECO:0000256" key="1">
    <source>
        <dbReference type="SAM" id="MobiDB-lite"/>
    </source>
</evidence>
<proteinExistence type="predicted"/>
<reference evidence="3 4" key="1">
    <citation type="journal article" date="1992" name="Lakartidningen">
        <title>[Penicillin V and not amoxicillin is the first choice preparation in acute otitis].</title>
        <authorList>
            <person name="Kamme C."/>
            <person name="Lundgren K."/>
            <person name="Prellner K."/>
        </authorList>
    </citation>
    <scope>NUCLEOTIDE SEQUENCE [LARGE SCALE GENOMIC DNA]</scope>
    <source>
        <strain evidence="3 4">PC4580III</strain>
    </source>
</reference>
<gene>
    <name evidence="3" type="ORF">EPJ78_03010</name>
</gene>
<evidence type="ECO:0000313" key="4">
    <source>
        <dbReference type="Proteomes" id="UP000322814"/>
    </source>
</evidence>
<feature type="region of interest" description="Disordered" evidence="1">
    <location>
        <begin position="380"/>
        <end position="399"/>
    </location>
</feature>
<dbReference type="EMBL" id="SAYB01000003">
    <property type="protein sequence ID" value="TXJ37700.1"/>
    <property type="molecule type" value="Genomic_DNA"/>
</dbReference>
<protein>
    <submittedName>
        <fullName evidence="3">Peptidase M30</fullName>
    </submittedName>
</protein>
<accession>A0A5C8ENF0</accession>
<keyword evidence="2" id="KW-0732">Signal</keyword>
<organism evidence="3 4">
    <name type="scientific">Brachyspira aalborgi</name>
    <dbReference type="NCBI Taxonomy" id="29522"/>
    <lineage>
        <taxon>Bacteria</taxon>
        <taxon>Pseudomonadati</taxon>
        <taxon>Spirochaetota</taxon>
        <taxon>Spirochaetia</taxon>
        <taxon>Brachyspirales</taxon>
        <taxon>Brachyspiraceae</taxon>
        <taxon>Brachyspira</taxon>
    </lineage>
</organism>
<feature type="chain" id="PRO_5022997429" evidence="2">
    <location>
        <begin position="20"/>
        <end position="419"/>
    </location>
</feature>
<dbReference type="RefSeq" id="WP_147770487.1">
    <property type="nucleotide sequence ID" value="NZ_SAYB01000003.1"/>
</dbReference>
<dbReference type="Proteomes" id="UP000322814">
    <property type="component" value="Unassembled WGS sequence"/>
</dbReference>
<sequence>MKKILCLICLFSVSFYSCAVRNYLGSQSGLSEDRVFYAQMINNGNIYGWFNIPAHLLKVSDNLAIYLQNSQNVSTYALNKLAQEFDYHYTSMTNIYGTHSDIDANGKIIILLMDINKTKDSGVNQVLGYFNPSDMHGYNEGEILYMDISNANNKTDNAIGTIIHEFQHLINYSYVISGERNEMSSWLNEALSESTSILFNKATVESRIEVFNNINYYCFYTWDIPTNISNNNKNNTHVNYPSASVFMNWLYQKKGSNGSIFKTIASSKELGDYNKVLSAAKEILGLSGATWDSLLLNWMSEIVTNGLTFTNNGKSVKATNNLASGDVSLYPGAMVVCDSYTNGASRNIVTNKVNGNSGKTIVLNKDTTLGKGATSIKVSVTSSTSSKARTRRSAIRNDNNEESRDINILLDRNGNIKKD</sequence>
<name>A0A5C8ENF0_9SPIR</name>